<proteinExistence type="predicted"/>
<dbReference type="InParanoid" id="A0A482WUK9"/>
<keyword evidence="2" id="KW-1185">Reference proteome</keyword>
<gene>
    <name evidence="1" type="ORF">LSTR_LSTR004674</name>
</gene>
<reference evidence="1 2" key="1">
    <citation type="journal article" date="2017" name="Gigascience">
        <title>Genome sequence of the small brown planthopper, Laodelphax striatellus.</title>
        <authorList>
            <person name="Zhu J."/>
            <person name="Jiang F."/>
            <person name="Wang X."/>
            <person name="Yang P."/>
            <person name="Bao Y."/>
            <person name="Zhao W."/>
            <person name="Wang W."/>
            <person name="Lu H."/>
            <person name="Wang Q."/>
            <person name="Cui N."/>
            <person name="Li J."/>
            <person name="Chen X."/>
            <person name="Luo L."/>
            <person name="Yu J."/>
            <person name="Kang L."/>
            <person name="Cui F."/>
        </authorList>
    </citation>
    <scope>NUCLEOTIDE SEQUENCE [LARGE SCALE GENOMIC DNA]</scope>
    <source>
        <strain evidence="1">Lst14</strain>
    </source>
</reference>
<dbReference type="EMBL" id="QKKF02025464">
    <property type="protein sequence ID" value="RZF36986.1"/>
    <property type="molecule type" value="Genomic_DNA"/>
</dbReference>
<sequence>MDICRSCDRDWIAYSENDTPDHDFFSVWTPSCPNAVEGSDQYPCPAVILELGPVCPSTRSLIAATMLDPHQVREECRHFVAKFVFQRALDSVLYIQAAVEVVVCILEKERDSVILVRLNSIFDLLYIDCRKNLSATKYTNIIYFLKQIYTVLEIRRARVEFLHIRLTSMFLKSLIRWCRLCLESPMLDSLSEMETYLHVLKSTSSDMRNKLPQDAERLRSSLVYTAGSNKLKKGVKPILLDILKFFPVNLEE</sequence>
<dbReference type="SMR" id="A0A482WUK9"/>
<dbReference type="OrthoDB" id="6636042at2759"/>
<organism evidence="1 2">
    <name type="scientific">Laodelphax striatellus</name>
    <name type="common">Small brown planthopper</name>
    <name type="synonym">Delphax striatella</name>
    <dbReference type="NCBI Taxonomy" id="195883"/>
    <lineage>
        <taxon>Eukaryota</taxon>
        <taxon>Metazoa</taxon>
        <taxon>Ecdysozoa</taxon>
        <taxon>Arthropoda</taxon>
        <taxon>Hexapoda</taxon>
        <taxon>Insecta</taxon>
        <taxon>Pterygota</taxon>
        <taxon>Neoptera</taxon>
        <taxon>Paraneoptera</taxon>
        <taxon>Hemiptera</taxon>
        <taxon>Auchenorrhyncha</taxon>
        <taxon>Fulgoroidea</taxon>
        <taxon>Delphacidae</taxon>
        <taxon>Criomorphinae</taxon>
        <taxon>Laodelphax</taxon>
    </lineage>
</organism>
<protein>
    <submittedName>
        <fullName evidence="1">Uncharacterized protein</fullName>
    </submittedName>
</protein>
<dbReference type="AlphaFoldDB" id="A0A482WUK9"/>
<comment type="caution">
    <text evidence="1">The sequence shown here is derived from an EMBL/GenBank/DDBJ whole genome shotgun (WGS) entry which is preliminary data.</text>
</comment>
<evidence type="ECO:0000313" key="2">
    <source>
        <dbReference type="Proteomes" id="UP000291343"/>
    </source>
</evidence>
<name>A0A482WUK9_LAOST</name>
<accession>A0A482WUK9</accession>
<evidence type="ECO:0000313" key="1">
    <source>
        <dbReference type="EMBL" id="RZF36986.1"/>
    </source>
</evidence>
<dbReference type="Proteomes" id="UP000291343">
    <property type="component" value="Unassembled WGS sequence"/>
</dbReference>